<keyword evidence="4 13" id="KW-0963">Cytoplasm</keyword>
<evidence type="ECO:0000256" key="9">
    <source>
        <dbReference type="ARBA" id="ARBA00061210"/>
    </source>
</evidence>
<evidence type="ECO:0000256" key="8">
    <source>
        <dbReference type="ARBA" id="ARBA00052751"/>
    </source>
</evidence>
<comment type="caution">
    <text evidence="14">The sequence shown here is derived from an EMBL/GenBank/DDBJ whole genome shotgun (WGS) entry which is preliminary data.</text>
</comment>
<proteinExistence type="inferred from homology"/>
<dbReference type="GO" id="GO:0051075">
    <property type="term" value="F:S-adenosylmethionine:tRNA ribosyltransferase-isomerase activity"/>
    <property type="evidence" value="ECO:0007669"/>
    <property type="project" value="UniProtKB-EC"/>
</dbReference>
<dbReference type="NCBIfam" id="NF001140">
    <property type="entry name" value="PRK00147.1"/>
    <property type="match status" value="1"/>
</dbReference>
<comment type="catalytic activity">
    <reaction evidence="8 13">
        <text>7-aminomethyl-7-carbaguanosine(34) in tRNA + S-adenosyl-L-methionine = epoxyqueuosine(34) in tRNA + adenine + L-methionine + 2 H(+)</text>
        <dbReference type="Rhea" id="RHEA:32155"/>
        <dbReference type="Rhea" id="RHEA-COMP:10342"/>
        <dbReference type="Rhea" id="RHEA-COMP:18582"/>
        <dbReference type="ChEBI" id="CHEBI:15378"/>
        <dbReference type="ChEBI" id="CHEBI:16708"/>
        <dbReference type="ChEBI" id="CHEBI:57844"/>
        <dbReference type="ChEBI" id="CHEBI:59789"/>
        <dbReference type="ChEBI" id="CHEBI:82833"/>
        <dbReference type="ChEBI" id="CHEBI:194443"/>
        <dbReference type="EC" id="2.4.99.17"/>
    </reaction>
</comment>
<evidence type="ECO:0000256" key="5">
    <source>
        <dbReference type="ARBA" id="ARBA00022679"/>
    </source>
</evidence>
<dbReference type="GO" id="GO:0008616">
    <property type="term" value="P:tRNA queuosine(34) biosynthetic process"/>
    <property type="evidence" value="ECO:0007669"/>
    <property type="project" value="UniProtKB-UniRule"/>
</dbReference>
<name>A0A4S1CHL5_9BACT</name>
<gene>
    <name evidence="13 14" type="primary">queA</name>
    <name evidence="14" type="ORF">E4633_09920</name>
</gene>
<comment type="pathway">
    <text evidence="2 13">tRNA modification; tRNA-queuosine biosynthesis.</text>
</comment>
<dbReference type="NCBIfam" id="TIGR00113">
    <property type="entry name" value="queA"/>
    <property type="match status" value="1"/>
</dbReference>
<comment type="subcellular location">
    <subcellularLocation>
        <location evidence="1 13">Cytoplasm</location>
    </subcellularLocation>
</comment>
<reference evidence="14 15" key="1">
    <citation type="submission" date="2019-04" db="EMBL/GenBank/DDBJ databases">
        <title>Geobacter oryzae sp. nov., ferric-reducing bacteria isolated from paddy soil.</title>
        <authorList>
            <person name="Xu Z."/>
            <person name="Masuda Y."/>
            <person name="Itoh H."/>
            <person name="Senoo K."/>
        </authorList>
    </citation>
    <scope>NUCLEOTIDE SEQUENCE [LARGE SCALE GENOMIC DNA]</scope>
    <source>
        <strain evidence="14 15">Red111</strain>
    </source>
</reference>
<evidence type="ECO:0000313" key="14">
    <source>
        <dbReference type="EMBL" id="TGU72610.1"/>
    </source>
</evidence>
<evidence type="ECO:0000256" key="4">
    <source>
        <dbReference type="ARBA" id="ARBA00022490"/>
    </source>
</evidence>
<dbReference type="Gene3D" id="2.40.10.240">
    <property type="entry name" value="QueA-like"/>
    <property type="match status" value="1"/>
</dbReference>
<dbReference type="Pfam" id="PF02547">
    <property type="entry name" value="Queuosine_synth"/>
    <property type="match status" value="1"/>
</dbReference>
<comment type="function">
    <text evidence="13">Transfers and isomerizes the ribose moiety from AdoMet to the 7-aminomethyl group of 7-deazaguanine (preQ1-tRNA) to give epoxyqueuosine (oQ-tRNA).</text>
</comment>
<evidence type="ECO:0000256" key="3">
    <source>
        <dbReference type="ARBA" id="ARBA00011245"/>
    </source>
</evidence>
<evidence type="ECO:0000256" key="12">
    <source>
        <dbReference type="ARBA" id="ARBA00076160"/>
    </source>
</evidence>
<dbReference type="AlphaFoldDB" id="A0A4S1CHL5"/>
<dbReference type="InterPro" id="IPR042119">
    <property type="entry name" value="QueA_dom2"/>
</dbReference>
<dbReference type="GO" id="GO:0005737">
    <property type="term" value="C:cytoplasm"/>
    <property type="evidence" value="ECO:0007669"/>
    <property type="project" value="UniProtKB-SubCell"/>
</dbReference>
<organism evidence="14 15">
    <name type="scientific">Geomonas terrae</name>
    <dbReference type="NCBI Taxonomy" id="2562681"/>
    <lineage>
        <taxon>Bacteria</taxon>
        <taxon>Pseudomonadati</taxon>
        <taxon>Thermodesulfobacteriota</taxon>
        <taxon>Desulfuromonadia</taxon>
        <taxon>Geobacterales</taxon>
        <taxon>Geobacteraceae</taxon>
        <taxon>Geomonas</taxon>
    </lineage>
</organism>
<evidence type="ECO:0000313" key="15">
    <source>
        <dbReference type="Proteomes" id="UP000306416"/>
    </source>
</evidence>
<evidence type="ECO:0000256" key="2">
    <source>
        <dbReference type="ARBA" id="ARBA00004691"/>
    </source>
</evidence>
<accession>A0A4S1CHL5</accession>
<keyword evidence="15" id="KW-1185">Reference proteome</keyword>
<dbReference type="InterPro" id="IPR003699">
    <property type="entry name" value="QueA"/>
</dbReference>
<dbReference type="PANTHER" id="PTHR30307">
    <property type="entry name" value="S-ADENOSYLMETHIONINE:TRNA RIBOSYLTRANSFERASE-ISOMERASE"/>
    <property type="match status" value="1"/>
</dbReference>
<evidence type="ECO:0000256" key="11">
    <source>
        <dbReference type="ARBA" id="ARBA00069325"/>
    </source>
</evidence>
<evidence type="ECO:0000256" key="1">
    <source>
        <dbReference type="ARBA" id="ARBA00004496"/>
    </source>
</evidence>
<dbReference type="Gene3D" id="3.40.1780.10">
    <property type="entry name" value="QueA-like"/>
    <property type="match status" value="1"/>
</dbReference>
<dbReference type="EC" id="2.4.99.17" evidence="10 13"/>
<dbReference type="InterPro" id="IPR036100">
    <property type="entry name" value="QueA_sf"/>
</dbReference>
<dbReference type="HAMAP" id="MF_00113">
    <property type="entry name" value="QueA"/>
    <property type="match status" value="1"/>
</dbReference>
<dbReference type="FunFam" id="3.40.1780.10:FF:000001">
    <property type="entry name" value="S-adenosylmethionine:tRNA ribosyltransferase-isomerase"/>
    <property type="match status" value="1"/>
</dbReference>
<dbReference type="InterPro" id="IPR042118">
    <property type="entry name" value="QueA_dom1"/>
</dbReference>
<sequence length="341" mass="37438">MRLSDFDYELPPELIAQHPASRRDASRLLTLDRASGAVAETTIAAIAGEFRAGDLLILNDTRVIPARLKGQKETGGAVEVFLVRRLPGADEIWSCLIKASRSPGEGTRILLPGGVTATVVSREDGEWQVLFEGAADFMGWVEGAGSMPLPPYIKRQPEGEDLERYQTVFAREKGAVAAPTAGLHFTPELLDEIRSRGVQIASVTLHVGLGTFMPVRVEELSEHTMHRERYRIPEETAAAIRRTKEAGGRVIALGTTSLRALEHAAASGELVAGEREADIFILPGYRFRVVDALITNFHLPKSTLFMLVCAFAGKETMLHAYGEAVKRRFRFFSYGDAMFIS</sequence>
<protein>
    <recommendedName>
        <fullName evidence="11 13">S-adenosylmethionine:tRNA ribosyltransferase-isomerase</fullName>
        <ecNumber evidence="10 13">2.4.99.17</ecNumber>
    </recommendedName>
    <alternativeName>
        <fullName evidence="12 13">Queuosine biosynthesis protein QueA</fullName>
    </alternativeName>
</protein>
<comment type="subunit">
    <text evidence="3 13">Monomer.</text>
</comment>
<dbReference type="Proteomes" id="UP000306416">
    <property type="component" value="Unassembled WGS sequence"/>
</dbReference>
<keyword evidence="6 13" id="KW-0949">S-adenosyl-L-methionine</keyword>
<dbReference type="SUPFAM" id="SSF111337">
    <property type="entry name" value="QueA-like"/>
    <property type="match status" value="1"/>
</dbReference>
<dbReference type="EMBL" id="SRSC01000002">
    <property type="protein sequence ID" value="TGU72610.1"/>
    <property type="molecule type" value="Genomic_DNA"/>
</dbReference>
<keyword evidence="7 13" id="KW-0671">Queuosine biosynthesis</keyword>
<dbReference type="RefSeq" id="WP_135870085.1">
    <property type="nucleotide sequence ID" value="NZ_SRSC01000002.1"/>
</dbReference>
<evidence type="ECO:0000256" key="10">
    <source>
        <dbReference type="ARBA" id="ARBA00066503"/>
    </source>
</evidence>
<evidence type="ECO:0000256" key="6">
    <source>
        <dbReference type="ARBA" id="ARBA00022691"/>
    </source>
</evidence>
<dbReference type="PANTHER" id="PTHR30307:SF0">
    <property type="entry name" value="S-ADENOSYLMETHIONINE:TRNA RIBOSYLTRANSFERASE-ISOMERASE"/>
    <property type="match status" value="1"/>
</dbReference>
<comment type="similarity">
    <text evidence="9 13">Belongs to the QueA family.</text>
</comment>
<keyword evidence="14" id="KW-0413">Isomerase</keyword>
<dbReference type="UniPathway" id="UPA00392"/>
<keyword evidence="5 13" id="KW-0808">Transferase</keyword>
<keyword evidence="14" id="KW-0328">Glycosyltransferase</keyword>
<evidence type="ECO:0000256" key="13">
    <source>
        <dbReference type="HAMAP-Rule" id="MF_00113"/>
    </source>
</evidence>
<evidence type="ECO:0000256" key="7">
    <source>
        <dbReference type="ARBA" id="ARBA00022785"/>
    </source>
</evidence>